<dbReference type="EMBL" id="LFZO01000159">
    <property type="protein sequence ID" value="KXT12241.1"/>
    <property type="molecule type" value="Genomic_DNA"/>
</dbReference>
<organism evidence="1 2">
    <name type="scientific">Pseudocercospora musae</name>
    <dbReference type="NCBI Taxonomy" id="113226"/>
    <lineage>
        <taxon>Eukaryota</taxon>
        <taxon>Fungi</taxon>
        <taxon>Dikarya</taxon>
        <taxon>Ascomycota</taxon>
        <taxon>Pezizomycotina</taxon>
        <taxon>Dothideomycetes</taxon>
        <taxon>Dothideomycetidae</taxon>
        <taxon>Mycosphaerellales</taxon>
        <taxon>Mycosphaerellaceae</taxon>
        <taxon>Pseudocercospora</taxon>
    </lineage>
</organism>
<gene>
    <name evidence="1" type="ORF">AC579_824</name>
</gene>
<keyword evidence="2" id="KW-1185">Reference proteome</keyword>
<protein>
    <submittedName>
        <fullName evidence="1">Uncharacterized protein</fullName>
    </submittedName>
</protein>
<name>A0A139IBV2_9PEZI</name>
<dbReference type="OrthoDB" id="3261737at2759"/>
<reference evidence="1 2" key="1">
    <citation type="submission" date="2015-07" db="EMBL/GenBank/DDBJ databases">
        <title>Comparative genomics of the Sigatoka disease complex on banana suggests a link between parallel evolutionary changes in Pseudocercospora fijiensis and Pseudocercospora eumusae and increased virulence on the banana host.</title>
        <authorList>
            <person name="Chang T.-C."/>
            <person name="Salvucci A."/>
            <person name="Crous P.W."/>
            <person name="Stergiopoulos I."/>
        </authorList>
    </citation>
    <scope>NUCLEOTIDE SEQUENCE [LARGE SCALE GENOMIC DNA]</scope>
    <source>
        <strain evidence="1 2">CBS 116634</strain>
    </source>
</reference>
<dbReference type="AlphaFoldDB" id="A0A139IBV2"/>
<dbReference type="Proteomes" id="UP000073492">
    <property type="component" value="Unassembled WGS sequence"/>
</dbReference>
<comment type="caution">
    <text evidence="1">The sequence shown here is derived from an EMBL/GenBank/DDBJ whole genome shotgun (WGS) entry which is preliminary data.</text>
</comment>
<proteinExistence type="predicted"/>
<evidence type="ECO:0000313" key="2">
    <source>
        <dbReference type="Proteomes" id="UP000073492"/>
    </source>
</evidence>
<accession>A0A139IBV2</accession>
<sequence>MQHNGDSYNRSNDQYCYNNNNNNVNNVNGPNNITIRDLARGINTHNIFSPVVKYYWQRRNESRHVATPDF</sequence>
<evidence type="ECO:0000313" key="1">
    <source>
        <dbReference type="EMBL" id="KXT12241.1"/>
    </source>
</evidence>